<organism evidence="2 3">
    <name type="scientific">Tanacetum coccineum</name>
    <dbReference type="NCBI Taxonomy" id="301880"/>
    <lineage>
        <taxon>Eukaryota</taxon>
        <taxon>Viridiplantae</taxon>
        <taxon>Streptophyta</taxon>
        <taxon>Embryophyta</taxon>
        <taxon>Tracheophyta</taxon>
        <taxon>Spermatophyta</taxon>
        <taxon>Magnoliopsida</taxon>
        <taxon>eudicotyledons</taxon>
        <taxon>Gunneridae</taxon>
        <taxon>Pentapetalae</taxon>
        <taxon>asterids</taxon>
        <taxon>campanulids</taxon>
        <taxon>Asterales</taxon>
        <taxon>Asteraceae</taxon>
        <taxon>Asteroideae</taxon>
        <taxon>Anthemideae</taxon>
        <taxon>Anthemidinae</taxon>
        <taxon>Tanacetum</taxon>
    </lineage>
</organism>
<feature type="region of interest" description="Disordered" evidence="1">
    <location>
        <begin position="164"/>
        <end position="230"/>
    </location>
</feature>
<feature type="region of interest" description="Disordered" evidence="1">
    <location>
        <begin position="115"/>
        <end position="145"/>
    </location>
</feature>
<reference evidence="2" key="1">
    <citation type="journal article" date="2022" name="Int. J. Mol. Sci.">
        <title>Draft Genome of Tanacetum Coccineum: Genomic Comparison of Closely Related Tanacetum-Family Plants.</title>
        <authorList>
            <person name="Yamashiro T."/>
            <person name="Shiraishi A."/>
            <person name="Nakayama K."/>
            <person name="Satake H."/>
        </authorList>
    </citation>
    <scope>NUCLEOTIDE SEQUENCE</scope>
</reference>
<evidence type="ECO:0000313" key="2">
    <source>
        <dbReference type="EMBL" id="GJT84969.1"/>
    </source>
</evidence>
<reference evidence="2" key="2">
    <citation type="submission" date="2022-01" db="EMBL/GenBank/DDBJ databases">
        <authorList>
            <person name="Yamashiro T."/>
            <person name="Shiraishi A."/>
            <person name="Satake H."/>
            <person name="Nakayama K."/>
        </authorList>
    </citation>
    <scope>NUCLEOTIDE SEQUENCE</scope>
</reference>
<keyword evidence="3" id="KW-1185">Reference proteome</keyword>
<comment type="caution">
    <text evidence="2">The sequence shown here is derived from an EMBL/GenBank/DDBJ whole genome shotgun (WGS) entry which is preliminary data.</text>
</comment>
<dbReference type="EMBL" id="BQNB010019406">
    <property type="protein sequence ID" value="GJT84969.1"/>
    <property type="molecule type" value="Genomic_DNA"/>
</dbReference>
<name>A0ABQ5HAS4_9ASTR</name>
<feature type="region of interest" description="Disordered" evidence="1">
    <location>
        <begin position="49"/>
        <end position="78"/>
    </location>
</feature>
<evidence type="ECO:0000313" key="3">
    <source>
        <dbReference type="Proteomes" id="UP001151760"/>
    </source>
</evidence>
<proteinExistence type="predicted"/>
<gene>
    <name evidence="2" type="ORF">Tco_1066686</name>
</gene>
<evidence type="ECO:0000256" key="1">
    <source>
        <dbReference type="SAM" id="MobiDB-lite"/>
    </source>
</evidence>
<protein>
    <submittedName>
        <fullName evidence="2">Uncharacterized protein</fullName>
    </submittedName>
</protein>
<dbReference type="Proteomes" id="UP001151760">
    <property type="component" value="Unassembled WGS sequence"/>
</dbReference>
<sequence length="230" mass="24291">MTMTGLGVIKLLFLYMHENILTIPFGAAHEVPLLTATAIRVIDMEDPAMATESSGTPSAIEKSPHPSQHITESDGLEDQVQETVAPEILPPGNMFATGAAPEVSLEEEVVAMGPRLSKKRHERGNDGADPNAPPKMLRKDHATSRPTHSILGVKSLASMGVEPVSTSTALAPQETPADVSDLDPLSYAKPRSIPEQDIAQSSKGAAIAGDPDSEKSYSFTSLVGSPGNIY</sequence>
<accession>A0ABQ5HAS4</accession>